<reference evidence="2" key="1">
    <citation type="submission" date="2016-01" db="EMBL/GenBank/DDBJ databases">
        <authorList>
            <person name="Peeters C."/>
        </authorList>
    </citation>
    <scope>NUCLEOTIDE SEQUENCE [LARGE SCALE GENOMIC DNA]</scope>
    <source>
        <strain evidence="2">LMG 22940</strain>
    </source>
</reference>
<dbReference type="EMBL" id="FCON02000052">
    <property type="protein sequence ID" value="SAL73306.1"/>
    <property type="molecule type" value="Genomic_DNA"/>
</dbReference>
<gene>
    <name evidence="2" type="ORF">AWB68_04406</name>
</gene>
<name>A0A158JWU0_9BURK</name>
<keyword evidence="3" id="KW-1185">Reference proteome</keyword>
<evidence type="ECO:0000256" key="1">
    <source>
        <dbReference type="SAM" id="Phobius"/>
    </source>
</evidence>
<keyword evidence="1" id="KW-0812">Transmembrane</keyword>
<feature type="transmembrane region" description="Helical" evidence="1">
    <location>
        <begin position="6"/>
        <end position="28"/>
    </location>
</feature>
<accession>A0A158JWU0</accession>
<proteinExistence type="predicted"/>
<dbReference type="RefSeq" id="WP_087646483.1">
    <property type="nucleotide sequence ID" value="NZ_FCON02000052.1"/>
</dbReference>
<dbReference type="PROSITE" id="PS51257">
    <property type="entry name" value="PROKAR_LIPOPROTEIN"/>
    <property type="match status" value="1"/>
</dbReference>
<organism evidence="2 3">
    <name type="scientific">Caballeronia choica</name>
    <dbReference type="NCBI Taxonomy" id="326476"/>
    <lineage>
        <taxon>Bacteria</taxon>
        <taxon>Pseudomonadati</taxon>
        <taxon>Pseudomonadota</taxon>
        <taxon>Betaproteobacteria</taxon>
        <taxon>Burkholderiales</taxon>
        <taxon>Burkholderiaceae</taxon>
        <taxon>Caballeronia</taxon>
    </lineage>
</organism>
<sequence length="103" mass="11011">MTWTGKLTWFLLAVAVVGCGGLIFYVVVHTRGPGGSTIEPAAQTVPAFEPRTEAYYLAHQGEMKQRLAECKNHGIGVGADTPEARDCTAAAAALNDRFFGARK</sequence>
<evidence type="ECO:0000313" key="2">
    <source>
        <dbReference type="EMBL" id="SAL73306.1"/>
    </source>
</evidence>
<dbReference type="OrthoDB" id="9131484at2"/>
<keyword evidence="1" id="KW-0472">Membrane</keyword>
<dbReference type="Proteomes" id="UP000054770">
    <property type="component" value="Unassembled WGS sequence"/>
</dbReference>
<protein>
    <recommendedName>
        <fullName evidence="4">Lipoprotein</fullName>
    </recommendedName>
</protein>
<comment type="caution">
    <text evidence="2">The sequence shown here is derived from an EMBL/GenBank/DDBJ whole genome shotgun (WGS) entry which is preliminary data.</text>
</comment>
<evidence type="ECO:0000313" key="3">
    <source>
        <dbReference type="Proteomes" id="UP000054770"/>
    </source>
</evidence>
<dbReference type="AlphaFoldDB" id="A0A158JWU0"/>
<keyword evidence="1" id="KW-1133">Transmembrane helix</keyword>
<evidence type="ECO:0008006" key="4">
    <source>
        <dbReference type="Google" id="ProtNLM"/>
    </source>
</evidence>